<comment type="caution">
    <text evidence="2">The sequence shown here is derived from an EMBL/GenBank/DDBJ whole genome shotgun (WGS) entry which is preliminary data.</text>
</comment>
<dbReference type="Proteomes" id="UP001597083">
    <property type="component" value="Unassembled WGS sequence"/>
</dbReference>
<reference evidence="3" key="1">
    <citation type="journal article" date="2019" name="Int. J. Syst. Evol. Microbiol.">
        <title>The Global Catalogue of Microorganisms (GCM) 10K type strain sequencing project: providing services to taxonomists for standard genome sequencing and annotation.</title>
        <authorList>
            <consortium name="The Broad Institute Genomics Platform"/>
            <consortium name="The Broad Institute Genome Sequencing Center for Infectious Disease"/>
            <person name="Wu L."/>
            <person name="Ma J."/>
        </authorList>
    </citation>
    <scope>NUCLEOTIDE SEQUENCE [LARGE SCALE GENOMIC DNA]</scope>
    <source>
        <strain evidence="3">JCM 31696</strain>
    </source>
</reference>
<evidence type="ECO:0000313" key="3">
    <source>
        <dbReference type="Proteomes" id="UP001597083"/>
    </source>
</evidence>
<organism evidence="2 3">
    <name type="scientific">Actinomadura adrarensis</name>
    <dbReference type="NCBI Taxonomy" id="1819600"/>
    <lineage>
        <taxon>Bacteria</taxon>
        <taxon>Bacillati</taxon>
        <taxon>Actinomycetota</taxon>
        <taxon>Actinomycetes</taxon>
        <taxon>Streptosporangiales</taxon>
        <taxon>Thermomonosporaceae</taxon>
        <taxon>Actinomadura</taxon>
    </lineage>
</organism>
<protein>
    <recommendedName>
        <fullName evidence="4">Caspase family protein</fullName>
    </recommendedName>
</protein>
<sequence>MTSQAVIVAVRDSLVPEDGASKPDDSGPIRASGDLYYKVLSDPDIWDGKVTRLPDSALDNPQTVLDEIRKAAHLTRSGERLLVVYVGHGQNFHGEVFLATRSAHVNRQEGWISINALYDAMTGQLENRQVAADLKMLIADACHTGAIRTLGAGTDRGETAHTDDAALPGFPRITEPGTFVLTSANSRAPKPKFTPCDYIGDSGDPAREATPFSGHLVKLIRDGREGEGPYFTAVGLHDALREAMRNCPNAHIDPDHDGTPSGRTSVVLRNRAGRDAPADAETAPPARGTRKWWAE</sequence>
<name>A0ABW3CR03_9ACTN</name>
<dbReference type="EMBL" id="JBHTIR010004081">
    <property type="protein sequence ID" value="MFD0856362.1"/>
    <property type="molecule type" value="Genomic_DNA"/>
</dbReference>
<evidence type="ECO:0008006" key="4">
    <source>
        <dbReference type="Google" id="ProtNLM"/>
    </source>
</evidence>
<gene>
    <name evidence="2" type="ORF">ACFQ07_29245</name>
</gene>
<proteinExistence type="predicted"/>
<evidence type="ECO:0000256" key="1">
    <source>
        <dbReference type="SAM" id="MobiDB-lite"/>
    </source>
</evidence>
<feature type="non-terminal residue" evidence="2">
    <location>
        <position position="295"/>
    </location>
</feature>
<feature type="region of interest" description="Disordered" evidence="1">
    <location>
        <begin position="273"/>
        <end position="295"/>
    </location>
</feature>
<evidence type="ECO:0000313" key="2">
    <source>
        <dbReference type="EMBL" id="MFD0856362.1"/>
    </source>
</evidence>
<keyword evidence="3" id="KW-1185">Reference proteome</keyword>
<accession>A0ABW3CR03</accession>